<dbReference type="PANTHER" id="PTHR23501">
    <property type="entry name" value="MAJOR FACILITATOR SUPERFAMILY"/>
    <property type="match status" value="1"/>
</dbReference>
<feature type="domain" description="Major facilitator superfamily (MFS) profile" evidence="7">
    <location>
        <begin position="72"/>
        <end position="567"/>
    </location>
</feature>
<evidence type="ECO:0000259" key="7">
    <source>
        <dbReference type="PROSITE" id="PS50850"/>
    </source>
</evidence>
<name>A0A6A5K2Y9_9PLEO</name>
<feature type="transmembrane region" description="Helical" evidence="6">
    <location>
        <begin position="404"/>
        <end position="421"/>
    </location>
</feature>
<evidence type="ECO:0000256" key="4">
    <source>
        <dbReference type="ARBA" id="ARBA00023136"/>
    </source>
</evidence>
<feature type="transmembrane region" description="Helical" evidence="6">
    <location>
        <begin position="107"/>
        <end position="126"/>
    </location>
</feature>
<feature type="transmembrane region" description="Helical" evidence="6">
    <location>
        <begin position="335"/>
        <end position="355"/>
    </location>
</feature>
<feature type="transmembrane region" description="Helical" evidence="6">
    <location>
        <begin position="468"/>
        <end position="486"/>
    </location>
</feature>
<comment type="subcellular location">
    <subcellularLocation>
        <location evidence="1">Membrane</location>
        <topology evidence="1">Multi-pass membrane protein</topology>
    </subcellularLocation>
</comment>
<dbReference type="Gene3D" id="1.20.1720.10">
    <property type="entry name" value="Multidrug resistance protein D"/>
    <property type="match status" value="1"/>
</dbReference>
<dbReference type="GO" id="GO:0022857">
    <property type="term" value="F:transmembrane transporter activity"/>
    <property type="evidence" value="ECO:0007669"/>
    <property type="project" value="InterPro"/>
</dbReference>
<dbReference type="SUPFAM" id="SSF103473">
    <property type="entry name" value="MFS general substrate transporter"/>
    <property type="match status" value="1"/>
</dbReference>
<organism evidence="8 9">
    <name type="scientific">Decorospora gaudefroyi</name>
    <dbReference type="NCBI Taxonomy" id="184978"/>
    <lineage>
        <taxon>Eukaryota</taxon>
        <taxon>Fungi</taxon>
        <taxon>Dikarya</taxon>
        <taxon>Ascomycota</taxon>
        <taxon>Pezizomycotina</taxon>
        <taxon>Dothideomycetes</taxon>
        <taxon>Pleosporomycetidae</taxon>
        <taxon>Pleosporales</taxon>
        <taxon>Pleosporineae</taxon>
        <taxon>Pleosporaceae</taxon>
        <taxon>Decorospora</taxon>
    </lineage>
</organism>
<keyword evidence="2 6" id="KW-0812">Transmembrane</keyword>
<feature type="compositionally biased region" description="Low complexity" evidence="5">
    <location>
        <begin position="587"/>
        <end position="608"/>
    </location>
</feature>
<evidence type="ECO:0000256" key="3">
    <source>
        <dbReference type="ARBA" id="ARBA00022989"/>
    </source>
</evidence>
<feature type="transmembrane region" description="Helical" evidence="6">
    <location>
        <begin position="264"/>
        <end position="284"/>
    </location>
</feature>
<reference evidence="8" key="1">
    <citation type="submission" date="2020-01" db="EMBL/GenBank/DDBJ databases">
        <authorList>
            <consortium name="DOE Joint Genome Institute"/>
            <person name="Haridas S."/>
            <person name="Albert R."/>
            <person name="Binder M."/>
            <person name="Bloem J."/>
            <person name="Labutti K."/>
            <person name="Salamov A."/>
            <person name="Andreopoulos B."/>
            <person name="Baker S.E."/>
            <person name="Barry K."/>
            <person name="Bills G."/>
            <person name="Bluhm B.H."/>
            <person name="Cannon C."/>
            <person name="Castanera R."/>
            <person name="Culley D.E."/>
            <person name="Daum C."/>
            <person name="Ezra D."/>
            <person name="Gonzalez J.B."/>
            <person name="Henrissat B."/>
            <person name="Kuo A."/>
            <person name="Liang C."/>
            <person name="Lipzen A."/>
            <person name="Lutzoni F."/>
            <person name="Magnuson J."/>
            <person name="Mondo S."/>
            <person name="Nolan M."/>
            <person name="Ohm R."/>
            <person name="Pangilinan J."/>
            <person name="Park H.-J."/>
            <person name="Ramirez L."/>
            <person name="Alfaro M."/>
            <person name="Sun H."/>
            <person name="Tritt A."/>
            <person name="Yoshinaga Y."/>
            <person name="Zwiers L.-H."/>
            <person name="Turgeon B.G."/>
            <person name="Goodwin S.B."/>
            <person name="Spatafora J.W."/>
            <person name="Crous P.W."/>
            <person name="Grigoriev I.V."/>
        </authorList>
    </citation>
    <scope>NUCLEOTIDE SEQUENCE</scope>
    <source>
        <strain evidence="8">P77</strain>
    </source>
</reference>
<proteinExistence type="predicted"/>
<feature type="region of interest" description="Disordered" evidence="5">
    <location>
        <begin position="586"/>
        <end position="669"/>
    </location>
</feature>
<dbReference type="PROSITE" id="PS50850">
    <property type="entry name" value="MFS"/>
    <property type="match status" value="1"/>
</dbReference>
<evidence type="ECO:0000256" key="2">
    <source>
        <dbReference type="ARBA" id="ARBA00022692"/>
    </source>
</evidence>
<feature type="compositionally biased region" description="Low complexity" evidence="5">
    <location>
        <begin position="1"/>
        <end position="11"/>
    </location>
</feature>
<evidence type="ECO:0000256" key="6">
    <source>
        <dbReference type="SAM" id="Phobius"/>
    </source>
</evidence>
<dbReference type="OrthoDB" id="10021397at2759"/>
<keyword evidence="9" id="KW-1185">Reference proteome</keyword>
<gene>
    <name evidence="8" type="ORF">BDW02DRAFT_574428</name>
</gene>
<evidence type="ECO:0000313" key="8">
    <source>
        <dbReference type="EMBL" id="KAF1828947.1"/>
    </source>
</evidence>
<feature type="compositionally biased region" description="Basic and acidic residues" evidence="5">
    <location>
        <begin position="613"/>
        <end position="643"/>
    </location>
</feature>
<dbReference type="CDD" id="cd17502">
    <property type="entry name" value="MFS_Azr1_MDR_like"/>
    <property type="match status" value="1"/>
</dbReference>
<dbReference type="GO" id="GO:0005886">
    <property type="term" value="C:plasma membrane"/>
    <property type="evidence" value="ECO:0007669"/>
    <property type="project" value="TreeGrafter"/>
</dbReference>
<evidence type="ECO:0000256" key="5">
    <source>
        <dbReference type="SAM" id="MobiDB-lite"/>
    </source>
</evidence>
<dbReference type="EMBL" id="ML975480">
    <property type="protein sequence ID" value="KAF1828947.1"/>
    <property type="molecule type" value="Genomic_DNA"/>
</dbReference>
<keyword evidence="4 6" id="KW-0472">Membrane</keyword>
<feature type="transmembrane region" description="Helical" evidence="6">
    <location>
        <begin position="296"/>
        <end position="314"/>
    </location>
</feature>
<dbReference type="InterPro" id="IPR036259">
    <property type="entry name" value="MFS_trans_sf"/>
</dbReference>
<dbReference type="AlphaFoldDB" id="A0A6A5K2Y9"/>
<keyword evidence="3 6" id="KW-1133">Transmembrane helix</keyword>
<feature type="transmembrane region" description="Helical" evidence="6">
    <location>
        <begin position="138"/>
        <end position="163"/>
    </location>
</feature>
<feature type="transmembrane region" description="Helical" evidence="6">
    <location>
        <begin position="427"/>
        <end position="448"/>
    </location>
</feature>
<feature type="transmembrane region" description="Helical" evidence="6">
    <location>
        <begin position="201"/>
        <end position="218"/>
    </location>
</feature>
<sequence>MASMPTTTTTTKVDFTSQEETDQKVLTSPPPPPQDAFSKDLERRLSRPTLPPSLPSTSPSTKWTRSEGFWRSFTAICIPLLLSALEGSVTNTALPTISEALDLGTKFSWVATAFLLASTIFQPLYSQLGDMWGRKYPMMAAVAVFALGSAVCGGAQSGAVLIVGRIVQGLGTGGIDLFAEMILCDIVPLRKRGPYLAIKHVAFAIGTTLGPLLGGVFAEHGWRWCFLINIPVCAISIVVIWLWLQVGGGINTDEISPKEELKKVDYIGSGILTGSVLMLLIALSTGGAPQPWSHPAVITPMVFGLVGLVGFAFWERSSYCKYPIMPPQVFSNRTTNIAFALTTMHGFITYGFQFYLPPFFQAVKGSSPTQSGLEVMPTTLVVVVLAAIGGPLLSFWGKYKPMHIAGFALMTVGLSLCTLLNPTTPIAGWLGLQLVTAAGLGIVISTMLPAVQVKLPESTTGASAGAWAFLRGTGSLFGVAIPGAIFNMRFAALLPSIASESARTELANGQAYQRATAAFISTYGTTPAIKAQILNAFTQSLKSVWIVFAIIAGIGFVLSWFEKEYKMRKVLNTVYGLKPKKVSDSLSSSASSSPGSSAPASGTATPAAVDQLELEKRDLEGGVEDLEKQGKDVTDMERERENEGEAVCEVVDASHGDGDGNAEDAGDMV</sequence>
<feature type="transmembrane region" description="Helical" evidence="6">
    <location>
        <begin position="224"/>
        <end position="244"/>
    </location>
</feature>
<dbReference type="PANTHER" id="PTHR23501:SF168">
    <property type="entry name" value="MAJOR FACILITATOR SUPERFAMILY (MFS) PROFILE DOMAIN-CONTAINING PROTEIN"/>
    <property type="match status" value="1"/>
</dbReference>
<protein>
    <recommendedName>
        <fullName evidence="7">Major facilitator superfamily (MFS) profile domain-containing protein</fullName>
    </recommendedName>
</protein>
<feature type="region of interest" description="Disordered" evidence="5">
    <location>
        <begin position="1"/>
        <end position="64"/>
    </location>
</feature>
<dbReference type="InterPro" id="IPR011701">
    <property type="entry name" value="MFS"/>
</dbReference>
<dbReference type="InterPro" id="IPR020846">
    <property type="entry name" value="MFS_dom"/>
</dbReference>
<evidence type="ECO:0000313" key="9">
    <source>
        <dbReference type="Proteomes" id="UP000800040"/>
    </source>
</evidence>
<dbReference type="FunFam" id="1.20.1720.10:FF:000037">
    <property type="entry name" value="WGS project CABT00000000 data, contig 2.4"/>
    <property type="match status" value="1"/>
</dbReference>
<dbReference type="Proteomes" id="UP000800040">
    <property type="component" value="Unassembled WGS sequence"/>
</dbReference>
<feature type="compositionally biased region" description="Acidic residues" evidence="5">
    <location>
        <begin position="660"/>
        <end position="669"/>
    </location>
</feature>
<feature type="transmembrane region" description="Helical" evidence="6">
    <location>
        <begin position="543"/>
        <end position="561"/>
    </location>
</feature>
<feature type="transmembrane region" description="Helical" evidence="6">
    <location>
        <begin position="375"/>
        <end position="397"/>
    </location>
</feature>
<evidence type="ECO:0000256" key="1">
    <source>
        <dbReference type="ARBA" id="ARBA00004141"/>
    </source>
</evidence>
<dbReference type="Pfam" id="PF07690">
    <property type="entry name" value="MFS_1"/>
    <property type="match status" value="1"/>
</dbReference>
<dbReference type="Gene3D" id="1.20.1250.20">
    <property type="entry name" value="MFS general substrate transporter like domains"/>
    <property type="match status" value="1"/>
</dbReference>
<accession>A0A6A5K2Y9</accession>